<dbReference type="Proteomes" id="UP000095767">
    <property type="component" value="Unassembled WGS sequence"/>
</dbReference>
<dbReference type="Pfam" id="PF26138">
    <property type="entry name" value="DUF8040"/>
    <property type="match status" value="1"/>
</dbReference>
<sequence>MEKAIFHKLVDLLREMNLLQDTRAVDVEEQVAIFMYVVSKNASNRDLQWRFQHSGETISRHFGAVLRAMVRLTGSLVQLPTVNIPFKISSNSKFMPYFKDCIGAIDGTHVPIFIALRLQDPYRNRKGTLSQNVIVACNFDNQFEHVSAG</sequence>
<proteinExistence type="predicted"/>
<feature type="domain" description="DUF8040" evidence="1">
    <location>
        <begin position="1"/>
        <end position="70"/>
    </location>
</feature>
<keyword evidence="3" id="KW-1185">Reference proteome</keyword>
<reference evidence="2 3" key="1">
    <citation type="submission" date="2016-09" db="EMBL/GenBank/DDBJ databases">
        <title>The draft genome of Dichanthelium oligosanthes: A C3 panicoid grass species.</title>
        <authorList>
            <person name="Studer A.J."/>
            <person name="Schnable J.C."/>
            <person name="Brutnell T.P."/>
        </authorList>
    </citation>
    <scope>NUCLEOTIDE SEQUENCE [LARGE SCALE GENOMIC DNA]</scope>
    <source>
        <strain evidence="3">cv. Kellogg 1175</strain>
        <tissue evidence="2">Leaf</tissue>
    </source>
</reference>
<evidence type="ECO:0000313" key="3">
    <source>
        <dbReference type="Proteomes" id="UP000095767"/>
    </source>
</evidence>
<protein>
    <recommendedName>
        <fullName evidence="1">DUF8040 domain-containing protein</fullName>
    </recommendedName>
</protein>
<dbReference type="AlphaFoldDB" id="A0A1E5UL81"/>
<dbReference type="PANTHER" id="PTHR22930:SF259">
    <property type="entry name" value="OS08G0106900 PROTEIN"/>
    <property type="match status" value="1"/>
</dbReference>
<dbReference type="InterPro" id="IPR045249">
    <property type="entry name" value="HARBI1-like"/>
</dbReference>
<dbReference type="PANTHER" id="PTHR22930">
    <property type="match status" value="1"/>
</dbReference>
<comment type="caution">
    <text evidence="2">The sequence shown here is derived from an EMBL/GenBank/DDBJ whole genome shotgun (WGS) entry which is preliminary data.</text>
</comment>
<gene>
    <name evidence="2" type="ORF">BAE44_0025364</name>
</gene>
<evidence type="ECO:0000259" key="1">
    <source>
        <dbReference type="Pfam" id="PF26138"/>
    </source>
</evidence>
<dbReference type="OrthoDB" id="665395at2759"/>
<name>A0A1E5UL81_9POAL</name>
<evidence type="ECO:0000313" key="2">
    <source>
        <dbReference type="EMBL" id="OEL13617.1"/>
    </source>
</evidence>
<dbReference type="InterPro" id="IPR058353">
    <property type="entry name" value="DUF8040"/>
</dbReference>
<accession>A0A1E5UL81</accession>
<organism evidence="2 3">
    <name type="scientific">Dichanthelium oligosanthes</name>
    <dbReference type="NCBI Taxonomy" id="888268"/>
    <lineage>
        <taxon>Eukaryota</taxon>
        <taxon>Viridiplantae</taxon>
        <taxon>Streptophyta</taxon>
        <taxon>Embryophyta</taxon>
        <taxon>Tracheophyta</taxon>
        <taxon>Spermatophyta</taxon>
        <taxon>Magnoliopsida</taxon>
        <taxon>Liliopsida</taxon>
        <taxon>Poales</taxon>
        <taxon>Poaceae</taxon>
        <taxon>PACMAD clade</taxon>
        <taxon>Panicoideae</taxon>
        <taxon>Panicodae</taxon>
        <taxon>Paniceae</taxon>
        <taxon>Dichantheliinae</taxon>
        <taxon>Dichanthelium</taxon>
    </lineage>
</organism>
<dbReference type="EMBL" id="LWDX02072800">
    <property type="protein sequence ID" value="OEL13617.1"/>
    <property type="molecule type" value="Genomic_DNA"/>
</dbReference>